<dbReference type="KEGG" id="hce:HCW_04335"/>
<name>I0EMG7_HELC0</name>
<protein>
    <submittedName>
        <fullName evidence="2">Uncharacterized protein</fullName>
    </submittedName>
</protein>
<evidence type="ECO:0000313" key="3">
    <source>
        <dbReference type="Proteomes" id="UP000005010"/>
    </source>
</evidence>
<keyword evidence="3" id="KW-1185">Reference proteome</keyword>
<evidence type="ECO:0000313" key="2">
    <source>
        <dbReference type="EMBL" id="AFI04136.1"/>
    </source>
</evidence>
<reference evidence="3" key="1">
    <citation type="submission" date="2012-04" db="EMBL/GenBank/DDBJ databases">
        <title>Complete genome sequence of Helicobacter cetorum strain MIT 00-7128.</title>
        <authorList>
            <person name="Kersulyte D."/>
            <person name="Berg D.E."/>
        </authorList>
    </citation>
    <scope>NUCLEOTIDE SEQUENCE [LARGE SCALE GENOMIC DNA]</scope>
    <source>
        <strain evidence="3">MIT 00-7128</strain>
    </source>
</reference>
<gene>
    <name evidence="2" type="ordered locus">HCW_04335</name>
</gene>
<sequence>MYLYSICFVIGLSFFVLFATFAPSWFSIIFAVLGLLFIKVWCDVSTEIEAEELEKENKRRERENRRFL</sequence>
<keyword evidence="1" id="KW-0812">Transmembrane</keyword>
<accession>I0EMG7</accession>
<dbReference type="RefSeq" id="WP_014661006.1">
    <property type="nucleotide sequence ID" value="NC_017737.1"/>
</dbReference>
<keyword evidence="1" id="KW-0472">Membrane</keyword>
<feature type="transmembrane region" description="Helical" evidence="1">
    <location>
        <begin position="12"/>
        <end position="38"/>
    </location>
</feature>
<dbReference type="AlphaFoldDB" id="I0EMG7"/>
<organism evidence="2 3">
    <name type="scientific">Helicobacter cetorum (strain ATCC BAA-429 / MIT 00-7128)</name>
    <dbReference type="NCBI Taxonomy" id="182217"/>
    <lineage>
        <taxon>Bacteria</taxon>
        <taxon>Pseudomonadati</taxon>
        <taxon>Campylobacterota</taxon>
        <taxon>Epsilonproteobacteria</taxon>
        <taxon>Campylobacterales</taxon>
        <taxon>Helicobacteraceae</taxon>
        <taxon>Helicobacter</taxon>
    </lineage>
</organism>
<dbReference type="Proteomes" id="UP000005010">
    <property type="component" value="Chromosome"/>
</dbReference>
<evidence type="ECO:0000256" key="1">
    <source>
        <dbReference type="SAM" id="Phobius"/>
    </source>
</evidence>
<keyword evidence="1" id="KW-1133">Transmembrane helix</keyword>
<dbReference type="HOGENOM" id="CLU_2788147_0_0_7"/>
<dbReference type="STRING" id="182217.HCW_04335"/>
<proteinExistence type="predicted"/>
<dbReference type="EMBL" id="CP003479">
    <property type="protein sequence ID" value="AFI04136.1"/>
    <property type="molecule type" value="Genomic_DNA"/>
</dbReference>
<dbReference type="PATRIC" id="fig|182217.3.peg.925"/>